<evidence type="ECO:0000256" key="3">
    <source>
        <dbReference type="ARBA" id="ARBA00022737"/>
    </source>
</evidence>
<evidence type="ECO:0000259" key="8">
    <source>
        <dbReference type="Pfam" id="PF23247"/>
    </source>
</evidence>
<evidence type="ECO:0000259" key="7">
    <source>
        <dbReference type="Pfam" id="PF00931"/>
    </source>
</evidence>
<dbReference type="GO" id="GO:0051607">
    <property type="term" value="P:defense response to virus"/>
    <property type="evidence" value="ECO:0007669"/>
    <property type="project" value="UniProtKB-ARBA"/>
</dbReference>
<dbReference type="Pfam" id="PF23247">
    <property type="entry name" value="LRR_RPS2"/>
    <property type="match status" value="1"/>
</dbReference>
<dbReference type="InterPro" id="IPR032675">
    <property type="entry name" value="LRR_dom_sf"/>
</dbReference>
<keyword evidence="4" id="KW-0547">Nucleotide-binding</keyword>
<dbReference type="FunFam" id="1.10.8.430:FF:000003">
    <property type="entry name" value="Probable disease resistance protein At5g66910"/>
    <property type="match status" value="1"/>
</dbReference>
<keyword evidence="6" id="KW-0067">ATP-binding</keyword>
<name>A0A5J5AZE6_9ASTE</name>
<evidence type="ECO:0000256" key="1">
    <source>
        <dbReference type="ARBA" id="ARBA00008894"/>
    </source>
</evidence>
<dbReference type="Gene3D" id="1.10.10.10">
    <property type="entry name" value="Winged helix-like DNA-binding domain superfamily/Winged helix DNA-binding domain"/>
    <property type="match status" value="1"/>
</dbReference>
<evidence type="ECO:0000313" key="11">
    <source>
        <dbReference type="Proteomes" id="UP000325577"/>
    </source>
</evidence>
<dbReference type="OrthoDB" id="1926275at2759"/>
<dbReference type="FunFam" id="1.10.10.10:FF:000322">
    <property type="entry name" value="Probable disease resistance protein At1g63360"/>
    <property type="match status" value="1"/>
</dbReference>
<keyword evidence="11" id="KW-1185">Reference proteome</keyword>
<dbReference type="InterPro" id="IPR057135">
    <property type="entry name" value="At4g27190-like_LRR"/>
</dbReference>
<evidence type="ECO:0000256" key="5">
    <source>
        <dbReference type="ARBA" id="ARBA00022821"/>
    </source>
</evidence>
<evidence type="ECO:0000313" key="10">
    <source>
        <dbReference type="EMBL" id="KAA8535648.1"/>
    </source>
</evidence>
<dbReference type="FunFam" id="3.40.50.300:FF:001091">
    <property type="entry name" value="Probable disease resistance protein At1g61300"/>
    <property type="match status" value="1"/>
</dbReference>
<evidence type="ECO:0000259" key="9">
    <source>
        <dbReference type="Pfam" id="PF23559"/>
    </source>
</evidence>
<dbReference type="PRINTS" id="PR00364">
    <property type="entry name" value="DISEASERSIST"/>
</dbReference>
<dbReference type="PANTHER" id="PTHR33463">
    <property type="entry name" value="NB-ARC DOMAIN-CONTAINING PROTEIN-RELATED"/>
    <property type="match status" value="1"/>
</dbReference>
<dbReference type="GO" id="GO:0043531">
    <property type="term" value="F:ADP binding"/>
    <property type="evidence" value="ECO:0007669"/>
    <property type="project" value="InterPro"/>
</dbReference>
<dbReference type="Gene3D" id="3.80.10.10">
    <property type="entry name" value="Ribonuclease Inhibitor"/>
    <property type="match status" value="1"/>
</dbReference>
<dbReference type="Pfam" id="PF13855">
    <property type="entry name" value="LRR_8"/>
    <property type="match status" value="1"/>
</dbReference>
<dbReference type="Proteomes" id="UP000325577">
    <property type="component" value="Linkage Group LG17"/>
</dbReference>
<dbReference type="AlphaFoldDB" id="A0A5J5AZE6"/>
<reference evidence="10 11" key="1">
    <citation type="submission" date="2019-09" db="EMBL/GenBank/DDBJ databases">
        <title>A chromosome-level genome assembly of the Chinese tupelo Nyssa sinensis.</title>
        <authorList>
            <person name="Yang X."/>
            <person name="Kang M."/>
            <person name="Yang Y."/>
            <person name="Xiong H."/>
            <person name="Wang M."/>
            <person name="Zhang Z."/>
            <person name="Wang Z."/>
            <person name="Wu H."/>
            <person name="Ma T."/>
            <person name="Liu J."/>
            <person name="Xi Z."/>
        </authorList>
    </citation>
    <scope>NUCLEOTIDE SEQUENCE [LARGE SCALE GENOMIC DNA]</scope>
    <source>
        <strain evidence="10">J267</strain>
        <tissue evidence="10">Leaf</tissue>
    </source>
</reference>
<feature type="domain" description="NB-ARC" evidence="7">
    <location>
        <begin position="108"/>
        <end position="274"/>
    </location>
</feature>
<dbReference type="Pfam" id="PF23559">
    <property type="entry name" value="WHD_DRP"/>
    <property type="match status" value="1"/>
</dbReference>
<dbReference type="SUPFAM" id="SSF52058">
    <property type="entry name" value="L domain-like"/>
    <property type="match status" value="1"/>
</dbReference>
<dbReference type="EMBL" id="CM018040">
    <property type="protein sequence ID" value="KAA8535648.1"/>
    <property type="molecule type" value="Genomic_DNA"/>
</dbReference>
<accession>A0A5J5AZE6</accession>
<dbReference type="SUPFAM" id="SSF52540">
    <property type="entry name" value="P-loop containing nucleoside triphosphate hydrolases"/>
    <property type="match status" value="1"/>
</dbReference>
<protein>
    <submittedName>
        <fullName evidence="10">Uncharacterized protein</fullName>
    </submittedName>
</protein>
<dbReference type="InterPro" id="IPR042197">
    <property type="entry name" value="Apaf_helical"/>
</dbReference>
<comment type="similarity">
    <text evidence="1">Belongs to the disease resistance NB-LRR family.</text>
</comment>
<feature type="domain" description="Disease resistance protein winged helix" evidence="9">
    <location>
        <begin position="360"/>
        <end position="430"/>
    </location>
</feature>
<dbReference type="InterPro" id="IPR027417">
    <property type="entry name" value="P-loop_NTPase"/>
</dbReference>
<organism evidence="10 11">
    <name type="scientific">Nyssa sinensis</name>
    <dbReference type="NCBI Taxonomy" id="561372"/>
    <lineage>
        <taxon>Eukaryota</taxon>
        <taxon>Viridiplantae</taxon>
        <taxon>Streptophyta</taxon>
        <taxon>Embryophyta</taxon>
        <taxon>Tracheophyta</taxon>
        <taxon>Spermatophyta</taxon>
        <taxon>Magnoliopsida</taxon>
        <taxon>eudicotyledons</taxon>
        <taxon>Gunneridae</taxon>
        <taxon>Pentapetalae</taxon>
        <taxon>asterids</taxon>
        <taxon>Cornales</taxon>
        <taxon>Nyssaceae</taxon>
        <taxon>Nyssa</taxon>
    </lineage>
</organism>
<keyword evidence="5" id="KW-0611">Plant defense</keyword>
<dbReference type="Gene3D" id="3.40.50.300">
    <property type="entry name" value="P-loop containing nucleotide triphosphate hydrolases"/>
    <property type="match status" value="1"/>
</dbReference>
<dbReference type="InterPro" id="IPR050905">
    <property type="entry name" value="Plant_NBS-LRR"/>
</dbReference>
<gene>
    <name evidence="10" type="ORF">F0562_030651</name>
</gene>
<dbReference type="InterPro" id="IPR002182">
    <property type="entry name" value="NB-ARC"/>
</dbReference>
<evidence type="ECO:0000256" key="6">
    <source>
        <dbReference type="ARBA" id="ARBA00022840"/>
    </source>
</evidence>
<keyword evidence="2" id="KW-0433">Leucine-rich repeat</keyword>
<proteinExistence type="inferred from homology"/>
<keyword evidence="3" id="KW-0677">Repeat</keyword>
<dbReference type="Gene3D" id="1.10.8.430">
    <property type="entry name" value="Helical domain of apoptotic protease-activating factors"/>
    <property type="match status" value="1"/>
</dbReference>
<feature type="domain" description="Disease resistance protein At4g27190-like leucine-rich repeats" evidence="8">
    <location>
        <begin position="789"/>
        <end position="900"/>
    </location>
</feature>
<evidence type="ECO:0000256" key="4">
    <source>
        <dbReference type="ARBA" id="ARBA00022741"/>
    </source>
</evidence>
<dbReference type="GO" id="GO:0005524">
    <property type="term" value="F:ATP binding"/>
    <property type="evidence" value="ECO:0007669"/>
    <property type="project" value="UniProtKB-KW"/>
</dbReference>
<dbReference type="InterPro" id="IPR036388">
    <property type="entry name" value="WH-like_DNA-bd_sf"/>
</dbReference>
<dbReference type="InterPro" id="IPR001611">
    <property type="entry name" value="Leu-rich_rpt"/>
</dbReference>
<sequence length="978" mass="112142">MEALRNREKDVSDELRNAEYGKKPKSIVENWLKDVSDKKTEVQDVEQKAEKRRNLSRLPFLRLLDKNIEELIELIEQGRFPEGLLIDVHDKKGEALLTSPLVGQTTAERNLEKIWKCFINDEIICIGVYGMGGVGKTTIATHIHNRLLESPSSADHVYWVTVSQESSIHKLQNDIAKYIRLDLSKEDDERKRATRLFNALGGRKKFVLILDDMWKVFPPKEIGIPIGVNSGKLLITTRSLEVCRGMKCQQNIKVEPLSTEEAWDLFTKNVGTEKVLDQKIKEIAMSIAKECSGLPLAIVTTARSMTGVDDIHDWRNALDELREGVEGFADMEDKVFKKLKFSYDRLKDEKLQQCFLYCALFPEDYKIPKMDLILYWIAEGLLDGRRTRRAKFDRGHFILNKLENVCLLESAKDCYGSIYVKMHDVIRDMALNITKKENGGPIFMMTSGRLLQIPNEIEWSENLERVCLEEDIIEEHLSTSISRKCPRLLTLLLQNYRNIEQIPNSFFVHMQSLRVLDLSYLGNLKRLPDSISNLKSLRGLFLNQCHYLEYVPSLAELKELRELYLHRSGVTEVPKGLQGLVNLKCLSLFRALGIQSIPTGLLRSLSQLQCLRLDDCFNVDVETEELISLRQLEMLGVNFSNLHGFNNYVNTQHWQRLSHYCLQIKSGHGHDLLPCRRVSISELGRAIMLNCSIVLPSNMQELNIENCVLPTSLLDFSPSLGKNACRDLERCHIGGSEGIEHLWSFTSTTTSVPINLQTLRLTNLPDLISLFKYEGVEREGGPPAPIPETGFFSRLKLLSVWSCEKVKYLFTARLVRHHMQNLELIRVFRCSQMENIIVDEEEEEEGITTERISVLTFSKLRSLKLQDVLQLKSICTGTNTMVCPSLQKIKVDNCPKLRRLSLSTINVDDNRRESEAHPGCLIKISGQKKWWDLLEWDNPQAKSVLQPLFSVIEPPTFPLYRTEGGTWFKDLACYEEVK</sequence>
<evidence type="ECO:0000256" key="2">
    <source>
        <dbReference type="ARBA" id="ARBA00022614"/>
    </source>
</evidence>
<dbReference type="InterPro" id="IPR058922">
    <property type="entry name" value="WHD_DRP"/>
</dbReference>
<dbReference type="PANTHER" id="PTHR33463:SF187">
    <property type="entry name" value="AND NB-ARC DOMAIN DISEASE RESISTANCE PROTEIN, PUTATIVE-RELATED"/>
    <property type="match status" value="1"/>
</dbReference>
<dbReference type="Pfam" id="PF00931">
    <property type="entry name" value="NB-ARC"/>
    <property type="match status" value="1"/>
</dbReference>